<dbReference type="GeneID" id="54781813"/>
<gene>
    <name evidence="6" type="ORF">DIURU_003162</name>
</gene>
<sequence>MGVLEDLRKVTAAGGTLTFYRDNEPVDGIKDATDVDIGGTKHPLDATTNFYNDDAPQSLRAVVFCWLHNDASIVDYKNACAELGIPDFKFLVKTELATYLSGKSDACAFIKEDAADTTGKTDQLRDPQLERILANERESVDHNQALRGSKNIDFGYLISDAKKFAKSLKRAKPQSAPTNGKRSKSNLKPPIIIVSPATTALLQLSNVKAFLEDGAFVEPGHRPDTNLIMVSHPSEHLVSAAHKIMVVDNVDLFTKPEYWDRVCAIFTTGQAWQFSKYKYAQPEQLFQHYPGFHLGYSGEPAPAALASWNVREIKVDRGDKRFRDKMIVRDFWSDLEKILIARGYGK</sequence>
<reference evidence="6 7" key="1">
    <citation type="submission" date="2019-07" db="EMBL/GenBank/DDBJ databases">
        <title>Genome assembly of two rare yeast pathogens: Diutina rugosa and Trichomonascus ciferrii.</title>
        <authorList>
            <person name="Mixao V."/>
            <person name="Saus E."/>
            <person name="Hansen A."/>
            <person name="Lass-Flor C."/>
            <person name="Gabaldon T."/>
        </authorList>
    </citation>
    <scope>NUCLEOTIDE SEQUENCE [LARGE SCALE GENOMIC DNA]</scope>
    <source>
        <strain evidence="6 7">CBS 613</strain>
    </source>
</reference>
<dbReference type="Gene3D" id="3.40.50.11990">
    <property type="entry name" value="RNA polymerase II accessory factor, Cdc73 C-terminal domain"/>
    <property type="match status" value="1"/>
</dbReference>
<dbReference type="GO" id="GO:0006368">
    <property type="term" value="P:transcription elongation by RNA polymerase II"/>
    <property type="evidence" value="ECO:0007669"/>
    <property type="project" value="InterPro"/>
</dbReference>
<dbReference type="OMA" id="GYYFHFA"/>
<evidence type="ECO:0000256" key="1">
    <source>
        <dbReference type="ARBA" id="ARBA00004123"/>
    </source>
</evidence>
<evidence type="ECO:0000256" key="4">
    <source>
        <dbReference type="ARBA" id="ARBA00023242"/>
    </source>
</evidence>
<dbReference type="VEuPathDB" id="FungiDB:DIURU_003162"/>
<comment type="caution">
    <text evidence="6">The sequence shown here is derived from an EMBL/GenBank/DDBJ whole genome shotgun (WGS) entry which is preliminary data.</text>
</comment>
<dbReference type="AlphaFoldDB" id="A0A642URI1"/>
<dbReference type="PANTHER" id="PTHR12466">
    <property type="entry name" value="CDC73 DOMAIN PROTEIN"/>
    <property type="match status" value="1"/>
</dbReference>
<dbReference type="RefSeq" id="XP_034012071.1">
    <property type="nucleotide sequence ID" value="XM_034155894.1"/>
</dbReference>
<dbReference type="Pfam" id="PF05179">
    <property type="entry name" value="CDC73_C"/>
    <property type="match status" value="1"/>
</dbReference>
<dbReference type="InterPro" id="IPR031336">
    <property type="entry name" value="CDC73_C"/>
</dbReference>
<feature type="domain" description="Cell division control protein 73 C-terminal" evidence="5">
    <location>
        <begin position="188"/>
        <end position="337"/>
    </location>
</feature>
<name>A0A642URI1_DIURU</name>
<keyword evidence="4" id="KW-0539">Nucleus</keyword>
<evidence type="ECO:0000313" key="6">
    <source>
        <dbReference type="EMBL" id="KAA8901634.1"/>
    </source>
</evidence>
<dbReference type="InterPro" id="IPR007852">
    <property type="entry name" value="Cdc73/Parafibromin"/>
</dbReference>
<dbReference type="InterPro" id="IPR038103">
    <property type="entry name" value="CDC73_C_sf"/>
</dbReference>
<proteinExistence type="inferred from homology"/>
<evidence type="ECO:0000313" key="7">
    <source>
        <dbReference type="Proteomes" id="UP000449547"/>
    </source>
</evidence>
<dbReference type="PANTHER" id="PTHR12466:SF8">
    <property type="entry name" value="PARAFIBROMIN"/>
    <property type="match status" value="1"/>
</dbReference>
<keyword evidence="7" id="KW-1185">Reference proteome</keyword>
<comment type="subcellular location">
    <subcellularLocation>
        <location evidence="1">Nucleus</location>
    </subcellularLocation>
</comment>
<evidence type="ECO:0000259" key="5">
    <source>
        <dbReference type="Pfam" id="PF05179"/>
    </source>
</evidence>
<dbReference type="GO" id="GO:0032968">
    <property type="term" value="P:positive regulation of transcription elongation by RNA polymerase II"/>
    <property type="evidence" value="ECO:0007669"/>
    <property type="project" value="TreeGrafter"/>
</dbReference>
<keyword evidence="3" id="KW-0804">Transcription</keyword>
<dbReference type="GO" id="GO:0016593">
    <property type="term" value="C:Cdc73/Paf1 complex"/>
    <property type="evidence" value="ECO:0007669"/>
    <property type="project" value="InterPro"/>
</dbReference>
<dbReference type="EMBL" id="SWFT01000101">
    <property type="protein sequence ID" value="KAA8901634.1"/>
    <property type="molecule type" value="Genomic_DNA"/>
</dbReference>
<dbReference type="GO" id="GO:0000993">
    <property type="term" value="F:RNA polymerase II complex binding"/>
    <property type="evidence" value="ECO:0007669"/>
    <property type="project" value="TreeGrafter"/>
</dbReference>
<organism evidence="6 7">
    <name type="scientific">Diutina rugosa</name>
    <name type="common">Yeast</name>
    <name type="synonym">Candida rugosa</name>
    <dbReference type="NCBI Taxonomy" id="5481"/>
    <lineage>
        <taxon>Eukaryota</taxon>
        <taxon>Fungi</taxon>
        <taxon>Dikarya</taxon>
        <taxon>Ascomycota</taxon>
        <taxon>Saccharomycotina</taxon>
        <taxon>Pichiomycetes</taxon>
        <taxon>Debaryomycetaceae</taxon>
        <taxon>Diutina</taxon>
    </lineage>
</organism>
<comment type="similarity">
    <text evidence="2">Belongs to the CDC73 family.</text>
</comment>
<dbReference type="OrthoDB" id="2186602at2759"/>
<evidence type="ECO:0000256" key="3">
    <source>
        <dbReference type="ARBA" id="ARBA00023163"/>
    </source>
</evidence>
<evidence type="ECO:0000256" key="2">
    <source>
        <dbReference type="ARBA" id="ARBA00010427"/>
    </source>
</evidence>
<dbReference type="Proteomes" id="UP000449547">
    <property type="component" value="Unassembled WGS sequence"/>
</dbReference>
<accession>A0A642URI1</accession>
<protein>
    <recommendedName>
        <fullName evidence="5">Cell division control protein 73 C-terminal domain-containing protein</fullName>
    </recommendedName>
</protein>